<protein>
    <submittedName>
        <fullName evidence="1">Uncharacterized protein</fullName>
    </submittedName>
</protein>
<organism evidence="1 2">
    <name type="scientific">Lactuca saligna</name>
    <name type="common">Willowleaf lettuce</name>
    <dbReference type="NCBI Taxonomy" id="75948"/>
    <lineage>
        <taxon>Eukaryota</taxon>
        <taxon>Viridiplantae</taxon>
        <taxon>Streptophyta</taxon>
        <taxon>Embryophyta</taxon>
        <taxon>Tracheophyta</taxon>
        <taxon>Spermatophyta</taxon>
        <taxon>Magnoliopsida</taxon>
        <taxon>eudicotyledons</taxon>
        <taxon>Gunneridae</taxon>
        <taxon>Pentapetalae</taxon>
        <taxon>asterids</taxon>
        <taxon>campanulids</taxon>
        <taxon>Asterales</taxon>
        <taxon>Asteraceae</taxon>
        <taxon>Cichorioideae</taxon>
        <taxon>Cichorieae</taxon>
        <taxon>Lactucinae</taxon>
        <taxon>Lactuca</taxon>
    </lineage>
</organism>
<proteinExistence type="predicted"/>
<evidence type="ECO:0000313" key="2">
    <source>
        <dbReference type="Proteomes" id="UP001177003"/>
    </source>
</evidence>
<accession>A0AA35YRQ0</accession>
<name>A0AA35YRQ0_LACSI</name>
<dbReference type="AlphaFoldDB" id="A0AA35YRQ0"/>
<evidence type="ECO:0000313" key="1">
    <source>
        <dbReference type="EMBL" id="CAI9279005.1"/>
    </source>
</evidence>
<dbReference type="Proteomes" id="UP001177003">
    <property type="component" value="Chromosome 4"/>
</dbReference>
<keyword evidence="2" id="KW-1185">Reference proteome</keyword>
<dbReference type="EMBL" id="OX465080">
    <property type="protein sequence ID" value="CAI9279005.1"/>
    <property type="molecule type" value="Genomic_DNA"/>
</dbReference>
<reference evidence="1" key="1">
    <citation type="submission" date="2023-04" db="EMBL/GenBank/DDBJ databases">
        <authorList>
            <person name="Vijverberg K."/>
            <person name="Xiong W."/>
            <person name="Schranz E."/>
        </authorList>
    </citation>
    <scope>NUCLEOTIDE SEQUENCE</scope>
</reference>
<gene>
    <name evidence="1" type="ORF">LSALG_LOCUS18836</name>
</gene>
<sequence>MNLESFSHLFLYERTNCGNLLFWATFLFLKRISRAGTGIVGFGSGSKKLRTDTTGSGSKIFGTADSSSFKFSRLHPCTHHSRPTISLRNYSRTTIKAMNNNNQSLLNLQNKLYKIPRINRSLNRKTTNHPLASEVFEIICLQQGENIIASLARVGDEIQWSFAKDKAVVKLDGSYYFFTLCVPSQS</sequence>